<dbReference type="RefSeq" id="XP_002946849.1">
    <property type="nucleotide sequence ID" value="XM_002946803.1"/>
</dbReference>
<feature type="region of interest" description="Disordered" evidence="1">
    <location>
        <begin position="227"/>
        <end position="256"/>
    </location>
</feature>
<protein>
    <submittedName>
        <fullName evidence="2">Uncharacterized protein</fullName>
    </submittedName>
</protein>
<keyword evidence="3" id="KW-1185">Reference proteome</keyword>
<proteinExistence type="predicted"/>
<sequence length="256" mass="25942">MVPHTAAGRAALRNIAALGDGPSISWTRISRLKNDDVTSTKNTHVVLTEIQLSGDGDSLSAARGLPILADRLLVLPAASGLLCILYDNTAAAAAVPLPAPLPSKYDGDAGAADGDGTPAQLTDVVDAARQLLAPLPPPPPPPPLLTPAAAADRAAATTAIWASCARARRCIVTPPPAANATGRGTWDEPPEIHLIAGPLPPPLLHGERCTCSTTGRGLGVKPVVSEYDEAPPPLQPLGDAPVDPNGKATGTISVAS</sequence>
<dbReference type="GeneID" id="9618059"/>
<gene>
    <name evidence="2" type="ORF">VOLCADRAFT_87255</name>
</gene>
<dbReference type="InParanoid" id="D8TKJ9"/>
<dbReference type="EMBL" id="GL378325">
    <property type="protein sequence ID" value="EFJ52075.1"/>
    <property type="molecule type" value="Genomic_DNA"/>
</dbReference>
<dbReference type="KEGG" id="vcn:VOLCADRAFT_87255"/>
<dbReference type="Proteomes" id="UP000001058">
    <property type="component" value="Unassembled WGS sequence"/>
</dbReference>
<reference evidence="2 3" key="1">
    <citation type="journal article" date="2010" name="Science">
        <title>Genomic analysis of organismal complexity in the multicellular green alga Volvox carteri.</title>
        <authorList>
            <person name="Prochnik S.E."/>
            <person name="Umen J."/>
            <person name="Nedelcu A.M."/>
            <person name="Hallmann A."/>
            <person name="Miller S.M."/>
            <person name="Nishii I."/>
            <person name="Ferris P."/>
            <person name="Kuo A."/>
            <person name="Mitros T."/>
            <person name="Fritz-Laylin L.K."/>
            <person name="Hellsten U."/>
            <person name="Chapman J."/>
            <person name="Simakov O."/>
            <person name="Rensing S.A."/>
            <person name="Terry A."/>
            <person name="Pangilinan J."/>
            <person name="Kapitonov V."/>
            <person name="Jurka J."/>
            <person name="Salamov A."/>
            <person name="Shapiro H."/>
            <person name="Schmutz J."/>
            <person name="Grimwood J."/>
            <person name="Lindquist E."/>
            <person name="Lucas S."/>
            <person name="Grigoriev I.V."/>
            <person name="Schmitt R."/>
            <person name="Kirk D."/>
            <person name="Rokhsar D.S."/>
        </authorList>
    </citation>
    <scope>NUCLEOTIDE SEQUENCE [LARGE SCALE GENOMIC DNA]</scope>
    <source>
        <strain evidence="3">f. Nagariensis / Eve</strain>
    </source>
</reference>
<name>D8TKJ9_VOLCA</name>
<dbReference type="AlphaFoldDB" id="D8TKJ9"/>
<evidence type="ECO:0000313" key="2">
    <source>
        <dbReference type="EMBL" id="EFJ52075.1"/>
    </source>
</evidence>
<evidence type="ECO:0000256" key="1">
    <source>
        <dbReference type="SAM" id="MobiDB-lite"/>
    </source>
</evidence>
<organism evidence="3">
    <name type="scientific">Volvox carteri f. nagariensis</name>
    <dbReference type="NCBI Taxonomy" id="3068"/>
    <lineage>
        <taxon>Eukaryota</taxon>
        <taxon>Viridiplantae</taxon>
        <taxon>Chlorophyta</taxon>
        <taxon>core chlorophytes</taxon>
        <taxon>Chlorophyceae</taxon>
        <taxon>CS clade</taxon>
        <taxon>Chlamydomonadales</taxon>
        <taxon>Volvocaceae</taxon>
        <taxon>Volvox</taxon>
    </lineage>
</organism>
<accession>D8TKJ9</accession>
<evidence type="ECO:0000313" key="3">
    <source>
        <dbReference type="Proteomes" id="UP000001058"/>
    </source>
</evidence>